<dbReference type="EMBL" id="RZNZ01000009">
    <property type="protein sequence ID" value="KAA8820034.1"/>
    <property type="molecule type" value="Genomic_DNA"/>
</dbReference>
<protein>
    <submittedName>
        <fullName evidence="11">DMT family transporter</fullName>
    </submittedName>
</protein>
<dbReference type="EMBL" id="RZOA01000006">
    <property type="protein sequence ID" value="KAA8823734.1"/>
    <property type="molecule type" value="Genomic_DNA"/>
</dbReference>
<feature type="domain" description="EamA" evidence="9">
    <location>
        <begin position="170"/>
        <end position="302"/>
    </location>
</feature>
<feature type="transmembrane region" description="Helical" evidence="8">
    <location>
        <begin position="264"/>
        <end position="282"/>
    </location>
</feature>
<dbReference type="Proteomes" id="UP000345527">
    <property type="component" value="Unassembled WGS sequence"/>
</dbReference>
<evidence type="ECO:0000256" key="6">
    <source>
        <dbReference type="ARBA" id="ARBA00023136"/>
    </source>
</evidence>
<sequence>MKSKELGGMLCLLLTALIWGFAFVSQVQGMDSMTPLFFNAVRFTLGAISLLPVIAITRRGREPAKTDTDPADTTANDRKGAGWRSNPAIVGMICGAFLFTASTLQQYGILYGRSAGRAGFITALYIVLVPILAFVFLRRRINAMVGVAVVISVVGFYLLCITDGFGSLTLADLLLLFTAFLFAAHILVIDEFGRAVDALMLSLAQFATTAVLSWIGSVIEGSVDWQGAASAWIPILYAGIGSVGVAYTLQAVGQQWVPPTRASLIMSLESFFSVVGGALFLGEMMTPRGYLGCALIFAGTLLAQAPAKLPNFRERKAGKRP</sequence>
<keyword evidence="5 8" id="KW-1133">Transmembrane helix</keyword>
<feature type="transmembrane region" description="Helical" evidence="8">
    <location>
        <begin position="88"/>
        <end position="109"/>
    </location>
</feature>
<evidence type="ECO:0000259" key="9">
    <source>
        <dbReference type="Pfam" id="PF00892"/>
    </source>
</evidence>
<feature type="domain" description="EamA" evidence="9">
    <location>
        <begin position="8"/>
        <end position="159"/>
    </location>
</feature>
<dbReference type="AlphaFoldDB" id="A0A5J5DUS1"/>
<evidence type="ECO:0000313" key="12">
    <source>
        <dbReference type="Proteomes" id="UP000345527"/>
    </source>
</evidence>
<comment type="similarity">
    <text evidence="2">Belongs to the EamA transporter family.</text>
</comment>
<feature type="transmembrane region" description="Helical" evidence="8">
    <location>
        <begin position="143"/>
        <end position="159"/>
    </location>
</feature>
<dbReference type="OrthoDB" id="3182968at2"/>
<dbReference type="InterPro" id="IPR037185">
    <property type="entry name" value="EmrE-like"/>
</dbReference>
<evidence type="ECO:0000256" key="5">
    <source>
        <dbReference type="ARBA" id="ARBA00022989"/>
    </source>
</evidence>
<keyword evidence="4 8" id="KW-0812">Transmembrane</keyword>
<dbReference type="PANTHER" id="PTHR42920">
    <property type="entry name" value="OS03G0707200 PROTEIN-RELATED"/>
    <property type="match status" value="1"/>
</dbReference>
<dbReference type="SUPFAM" id="SSF103481">
    <property type="entry name" value="Multidrug resistance efflux transporter EmrE"/>
    <property type="match status" value="1"/>
</dbReference>
<feature type="transmembrane region" description="Helical" evidence="8">
    <location>
        <begin position="36"/>
        <end position="56"/>
    </location>
</feature>
<dbReference type="PANTHER" id="PTHR42920:SF5">
    <property type="entry name" value="EAMA DOMAIN-CONTAINING PROTEIN"/>
    <property type="match status" value="1"/>
</dbReference>
<dbReference type="Proteomes" id="UP000374630">
    <property type="component" value="Unassembled WGS sequence"/>
</dbReference>
<dbReference type="GO" id="GO:0005886">
    <property type="term" value="C:plasma membrane"/>
    <property type="evidence" value="ECO:0007669"/>
    <property type="project" value="UniProtKB-SubCell"/>
</dbReference>
<keyword evidence="6 8" id="KW-0472">Membrane</keyword>
<feature type="region of interest" description="Disordered" evidence="7">
    <location>
        <begin position="61"/>
        <end position="80"/>
    </location>
</feature>
<comment type="subcellular location">
    <subcellularLocation>
        <location evidence="1">Cell membrane</location>
        <topology evidence="1">Multi-pass membrane protein</topology>
    </subcellularLocation>
</comment>
<organism evidence="11 12">
    <name type="scientific">Bifidobacterium vespertilionis</name>
    <dbReference type="NCBI Taxonomy" id="2562524"/>
    <lineage>
        <taxon>Bacteria</taxon>
        <taxon>Bacillati</taxon>
        <taxon>Actinomycetota</taxon>
        <taxon>Actinomycetes</taxon>
        <taxon>Bifidobacteriales</taxon>
        <taxon>Bifidobacteriaceae</taxon>
        <taxon>Bifidobacterium</taxon>
    </lineage>
</organism>
<feature type="transmembrane region" description="Helical" evidence="8">
    <location>
        <begin position="231"/>
        <end position="252"/>
    </location>
</feature>
<feature type="transmembrane region" description="Helical" evidence="8">
    <location>
        <begin position="115"/>
        <end position="136"/>
    </location>
</feature>
<name>A0A5J5DUS1_9BIFI</name>
<comment type="caution">
    <text evidence="11">The sequence shown here is derived from an EMBL/GenBank/DDBJ whole genome shotgun (WGS) entry which is preliminary data.</text>
</comment>
<dbReference type="Pfam" id="PF00892">
    <property type="entry name" value="EamA"/>
    <property type="match status" value="2"/>
</dbReference>
<evidence type="ECO:0000313" key="11">
    <source>
        <dbReference type="EMBL" id="KAA8823734.1"/>
    </source>
</evidence>
<feature type="transmembrane region" description="Helical" evidence="8">
    <location>
        <begin position="165"/>
        <end position="187"/>
    </location>
</feature>
<dbReference type="InterPro" id="IPR000620">
    <property type="entry name" value="EamA_dom"/>
</dbReference>
<accession>A0A5J5DUS1</accession>
<feature type="transmembrane region" description="Helical" evidence="8">
    <location>
        <begin position="288"/>
        <end position="307"/>
    </location>
</feature>
<keyword evidence="13" id="KW-1185">Reference proteome</keyword>
<evidence type="ECO:0000313" key="13">
    <source>
        <dbReference type="Proteomes" id="UP000374630"/>
    </source>
</evidence>
<evidence type="ECO:0000256" key="3">
    <source>
        <dbReference type="ARBA" id="ARBA00022475"/>
    </source>
</evidence>
<reference evidence="12 13" key="1">
    <citation type="journal article" date="2019" name="Syst. Appl. Microbiol.">
        <title>Characterization of Bifidobacterium species in feaces of the Egyptian fruit bat: Description of B. vespertilionis sp. nov. and B. rousetti sp. nov.</title>
        <authorList>
            <person name="Modesto M."/>
            <person name="Satti M."/>
            <person name="Watanabe K."/>
            <person name="Puglisi E."/>
            <person name="Morelli L."/>
            <person name="Huang C.-H."/>
            <person name="Liou J.-S."/>
            <person name="Miyashita M."/>
            <person name="Tamura T."/>
            <person name="Saito S."/>
            <person name="Mori K."/>
            <person name="Huang L."/>
            <person name="Sciavilla P."/>
            <person name="Sandri C."/>
            <person name="Spiezio C."/>
            <person name="Vitali F."/>
            <person name="Cavalieri D."/>
            <person name="Perpetuini G."/>
            <person name="Tofalo R."/>
            <person name="Bonetti A."/>
            <person name="Arita M."/>
            <person name="Mattarelli P."/>
        </authorList>
    </citation>
    <scope>NUCLEOTIDE SEQUENCE [LARGE SCALE GENOMIC DNA]</scope>
    <source>
        <strain evidence="10 13">RST16</strain>
        <strain evidence="11 12">RST8</strain>
    </source>
</reference>
<dbReference type="InterPro" id="IPR051258">
    <property type="entry name" value="Diverse_Substrate_Transporter"/>
</dbReference>
<keyword evidence="3" id="KW-1003">Cell membrane</keyword>
<proteinExistence type="inferred from homology"/>
<gene>
    <name evidence="11" type="ORF">EM848_04125</name>
    <name evidence="10" type="ORF">EMO90_07455</name>
</gene>
<evidence type="ECO:0000256" key="7">
    <source>
        <dbReference type="SAM" id="MobiDB-lite"/>
    </source>
</evidence>
<evidence type="ECO:0000256" key="8">
    <source>
        <dbReference type="SAM" id="Phobius"/>
    </source>
</evidence>
<evidence type="ECO:0000256" key="4">
    <source>
        <dbReference type="ARBA" id="ARBA00022692"/>
    </source>
</evidence>
<evidence type="ECO:0000313" key="10">
    <source>
        <dbReference type="EMBL" id="KAA8820034.1"/>
    </source>
</evidence>
<feature type="transmembrane region" description="Helical" evidence="8">
    <location>
        <begin position="199"/>
        <end position="219"/>
    </location>
</feature>
<evidence type="ECO:0000256" key="2">
    <source>
        <dbReference type="ARBA" id="ARBA00007362"/>
    </source>
</evidence>
<evidence type="ECO:0000256" key="1">
    <source>
        <dbReference type="ARBA" id="ARBA00004651"/>
    </source>
</evidence>